<keyword evidence="2" id="KW-0853">WD repeat</keyword>
<dbReference type="VEuPathDB" id="VectorBase:RPRC003310"/>
<dbReference type="AlphaFoldDB" id="T1HGY7"/>
<dbReference type="InterPro" id="IPR036322">
    <property type="entry name" value="WD40_repeat_dom_sf"/>
</dbReference>
<dbReference type="Gene3D" id="2.130.10.10">
    <property type="entry name" value="YVTN repeat-like/Quinoprotein amine dehydrogenase"/>
    <property type="match status" value="1"/>
</dbReference>
<protein>
    <recommendedName>
        <fullName evidence="4">WD repeat-containing protein 55 homolog</fullName>
    </recommendedName>
</protein>
<accession>T1HGY7</accession>
<dbReference type="InterPro" id="IPR050505">
    <property type="entry name" value="WDR55/POC1"/>
</dbReference>
<dbReference type="Proteomes" id="UP000015103">
    <property type="component" value="Unassembled WGS sequence"/>
</dbReference>
<evidence type="ECO:0000256" key="5">
    <source>
        <dbReference type="SAM" id="MobiDB-lite"/>
    </source>
</evidence>
<organism evidence="6 7">
    <name type="scientific">Rhodnius prolixus</name>
    <name type="common">Triatomid bug</name>
    <dbReference type="NCBI Taxonomy" id="13249"/>
    <lineage>
        <taxon>Eukaryota</taxon>
        <taxon>Metazoa</taxon>
        <taxon>Ecdysozoa</taxon>
        <taxon>Arthropoda</taxon>
        <taxon>Hexapoda</taxon>
        <taxon>Insecta</taxon>
        <taxon>Pterygota</taxon>
        <taxon>Neoptera</taxon>
        <taxon>Paraneoptera</taxon>
        <taxon>Hemiptera</taxon>
        <taxon>Heteroptera</taxon>
        <taxon>Panheteroptera</taxon>
        <taxon>Cimicomorpha</taxon>
        <taxon>Reduviidae</taxon>
        <taxon>Triatominae</taxon>
        <taxon>Rhodnius</taxon>
    </lineage>
</organism>
<dbReference type="EMBL" id="ACPB03010768">
    <property type="status" value="NOT_ANNOTATED_CDS"/>
    <property type="molecule type" value="Genomic_DNA"/>
</dbReference>
<evidence type="ECO:0000313" key="6">
    <source>
        <dbReference type="EnsemblMetazoa" id="RPRC003310-PA"/>
    </source>
</evidence>
<dbReference type="eggNOG" id="KOG2444">
    <property type="taxonomic scope" value="Eukaryota"/>
</dbReference>
<dbReference type="EMBL" id="ACPB03010767">
    <property type="status" value="NOT_ANNOTATED_CDS"/>
    <property type="molecule type" value="Genomic_DNA"/>
</dbReference>
<evidence type="ECO:0000256" key="3">
    <source>
        <dbReference type="ARBA" id="ARBA00022737"/>
    </source>
</evidence>
<dbReference type="SMART" id="SM00320">
    <property type="entry name" value="WD40"/>
    <property type="match status" value="5"/>
</dbReference>
<evidence type="ECO:0000256" key="2">
    <source>
        <dbReference type="ARBA" id="ARBA00022574"/>
    </source>
</evidence>
<evidence type="ECO:0000313" key="7">
    <source>
        <dbReference type="Proteomes" id="UP000015103"/>
    </source>
</evidence>
<keyword evidence="7" id="KW-1185">Reference proteome</keyword>
<dbReference type="PANTHER" id="PTHR44019">
    <property type="entry name" value="WD REPEAT-CONTAINING PROTEIN 55"/>
    <property type="match status" value="1"/>
</dbReference>
<dbReference type="FunCoup" id="T1HGY7">
    <property type="interactions" value="635"/>
</dbReference>
<name>T1HGY7_RHOPR</name>
<evidence type="ECO:0000256" key="4">
    <source>
        <dbReference type="ARBA" id="ARBA00023478"/>
    </source>
</evidence>
<dbReference type="InterPro" id="IPR015943">
    <property type="entry name" value="WD40/YVTN_repeat-like_dom_sf"/>
</dbReference>
<feature type="compositionally biased region" description="Acidic residues" evidence="5">
    <location>
        <begin position="45"/>
        <end position="67"/>
    </location>
</feature>
<dbReference type="EnsemblMetazoa" id="RPRC003310-RA">
    <property type="protein sequence ID" value="RPRC003310-PA"/>
    <property type="gene ID" value="RPRC003310"/>
</dbReference>
<dbReference type="STRING" id="13249.T1HGY7"/>
<dbReference type="HOGENOM" id="CLU_755629_0_0_1"/>
<dbReference type="PANTHER" id="PTHR44019:SF20">
    <property type="entry name" value="WD REPEAT-CONTAINING PROTEIN 55"/>
    <property type="match status" value="1"/>
</dbReference>
<reference evidence="6" key="1">
    <citation type="submission" date="2015-05" db="UniProtKB">
        <authorList>
            <consortium name="EnsemblMetazoa"/>
        </authorList>
    </citation>
    <scope>IDENTIFICATION</scope>
</reference>
<feature type="region of interest" description="Disordered" evidence="5">
    <location>
        <begin position="43"/>
        <end position="69"/>
    </location>
</feature>
<dbReference type="SUPFAM" id="SSF50978">
    <property type="entry name" value="WD40 repeat-like"/>
    <property type="match status" value="1"/>
</dbReference>
<dbReference type="InterPro" id="IPR001680">
    <property type="entry name" value="WD40_rpt"/>
</dbReference>
<evidence type="ECO:0000256" key="1">
    <source>
        <dbReference type="ARBA" id="ARBA00007625"/>
    </source>
</evidence>
<comment type="similarity">
    <text evidence="1">Belongs to the WD repeat WDR55 family.</text>
</comment>
<keyword evidence="3" id="KW-0677">Repeat</keyword>
<dbReference type="InParanoid" id="T1HGY7"/>
<proteinExistence type="inferred from homology"/>
<sequence>MAAGSVLLIPPTLRQSKLCQKDAGVVQAPKVAAVMENYEINSDCGEGEDEEEFDSSVEGDGSEDESDHADGSGIFKHSILAIFLTSFVKFDQTGIECIAQVECYKEESCVDIDFSKSGDTLYTICGQYEVVMVDVNSRQMHNFGNLCNDDENSNLTNIKCINHWYFCTGDNKGQVKIWDSRHIKPFKETGFLRRSSDEVNDYLSDMIVNKDGNRIATASGAGVVTVFDTRKLNIINQNGESKSDLTSLASVSNDRELVAGSLRGDLVFTSWQGSQHKSHIFNALHNVACNNIKAVTERLIVTSWDDNFIRLFGVYPHKFQGFVGLTTFPAEFLDIDSHKKCLLSSGFDKKLWLWDVQDLERKAKKSS</sequence>